<keyword evidence="3" id="KW-1185">Reference proteome</keyword>
<name>A0A097APL3_THEKI</name>
<evidence type="ECO:0000313" key="3">
    <source>
        <dbReference type="Proteomes" id="UP000029669"/>
    </source>
</evidence>
<reference evidence="3" key="1">
    <citation type="journal article" date="2015" name="Genome Announc.">
        <title>Whole-Genome Sequences of 80 Environmental and Clinical Isolates of Burkholderia pseudomallei.</title>
        <authorList>
            <person name="Johnson S.L."/>
            <person name="Baker A.L."/>
            <person name="Chain P.S."/>
            <person name="Currie B.J."/>
            <person name="Daligault H.E."/>
            <person name="Davenport K.W."/>
            <person name="Davis C.B."/>
            <person name="Inglis T.J."/>
            <person name="Kaestli M."/>
            <person name="Koren S."/>
            <person name="Mayo M."/>
            <person name="Merritt A.J."/>
            <person name="Price E.P."/>
            <person name="Sarovich D.S."/>
            <person name="Warner J."/>
            <person name="Rosovitz M.J."/>
        </authorList>
    </citation>
    <scope>NUCLEOTIDE SEQUENCE [LARGE SCALE GENOMIC DNA]</scope>
    <source>
        <strain evidence="3">DSM 2030</strain>
    </source>
</reference>
<dbReference type="KEGG" id="tki:TKV_c05580"/>
<dbReference type="STRING" id="2325.TKV_c05580"/>
<sequence>MSISGDTLLFFFVILTLLLDVRFEFETLLFFFIILVILQEEKTRKKARRFLWSLAGINFGNTNL</sequence>
<proteinExistence type="predicted"/>
<dbReference type="Proteomes" id="UP000029669">
    <property type="component" value="Chromosome"/>
</dbReference>
<evidence type="ECO:0000313" key="2">
    <source>
        <dbReference type="EMBL" id="AIS51755.1"/>
    </source>
</evidence>
<keyword evidence="1" id="KW-0812">Transmembrane</keyword>
<gene>
    <name evidence="2" type="ORF">TKV_c05580</name>
</gene>
<keyword evidence="1" id="KW-1133">Transmembrane helix</keyword>
<feature type="transmembrane region" description="Helical" evidence="1">
    <location>
        <begin position="12"/>
        <end position="38"/>
    </location>
</feature>
<dbReference type="HOGENOM" id="CLU_2959383_0_0_9"/>
<protein>
    <submittedName>
        <fullName evidence="2">Uncharacterized protein</fullName>
    </submittedName>
</protein>
<dbReference type="EMBL" id="CP009170">
    <property type="protein sequence ID" value="AIS51755.1"/>
    <property type="molecule type" value="Genomic_DNA"/>
</dbReference>
<dbReference type="AlphaFoldDB" id="A0A097APL3"/>
<accession>A0A097APL3</accession>
<keyword evidence="1" id="KW-0472">Membrane</keyword>
<evidence type="ECO:0000256" key="1">
    <source>
        <dbReference type="SAM" id="Phobius"/>
    </source>
</evidence>
<dbReference type="RefSeq" id="WP_049684658.1">
    <property type="nucleotide sequence ID" value="NZ_CP009170.1"/>
</dbReference>
<dbReference type="eggNOG" id="ENOG5033CBM">
    <property type="taxonomic scope" value="Bacteria"/>
</dbReference>
<organism evidence="2 3">
    <name type="scientific">Thermoanaerobacter kivui</name>
    <name type="common">Acetogenium kivui</name>
    <dbReference type="NCBI Taxonomy" id="2325"/>
    <lineage>
        <taxon>Bacteria</taxon>
        <taxon>Bacillati</taxon>
        <taxon>Bacillota</taxon>
        <taxon>Clostridia</taxon>
        <taxon>Thermoanaerobacterales</taxon>
        <taxon>Thermoanaerobacteraceae</taxon>
        <taxon>Thermoanaerobacter</taxon>
    </lineage>
</organism>